<evidence type="ECO:0000313" key="4">
    <source>
        <dbReference type="EMBL" id="MCX2563881.1"/>
    </source>
</evidence>
<keyword evidence="2" id="KW-1133">Transmembrane helix</keyword>
<proteinExistence type="predicted"/>
<feature type="domain" description="Mce/MlaD" evidence="3">
    <location>
        <begin position="56"/>
        <end position="132"/>
    </location>
</feature>
<evidence type="ECO:0000313" key="5">
    <source>
        <dbReference type="Proteomes" id="UP001301152"/>
    </source>
</evidence>
<keyword evidence="5" id="KW-1185">Reference proteome</keyword>
<sequence length="319" mass="34346">MFQIRLRQKVKPLISLRYTDEWVGLLVILSLVAFGGVIVEAGVLRDWLTPPAILRVTLPAGGVEGLTVGGDVQLLGAHAGTIRSIKLNPSGDMYVIVDLDLQAKPFIRRDSTAVIRKQFIVAGSSYLDLNRGYGAPMNWDYAVISATPAPNPGDMITATLNDIKTQIVPTLESARHMMAELDATMTAMHEGKGSVGQLLTNDALIKDAEKTIVSLNTVISQLKPIENQMATIMSKADATMGNVKSMSGDLAKTTPHLPAIAASVQDSTADLPALLTQAQTTLYSLQKLTNQLRGMWLLGGSGQPKNSKKGWLPPRRVQP</sequence>
<evidence type="ECO:0000256" key="2">
    <source>
        <dbReference type="SAM" id="Phobius"/>
    </source>
</evidence>
<comment type="caution">
    <text evidence="4">The sequence shown here is derived from an EMBL/GenBank/DDBJ whole genome shotgun (WGS) entry which is preliminary data.</text>
</comment>
<protein>
    <submittedName>
        <fullName evidence="4">MlaD family protein</fullName>
    </submittedName>
</protein>
<organism evidence="4 5">
    <name type="scientific">Acetobacter thailandicus</name>
    <dbReference type="NCBI Taxonomy" id="1502842"/>
    <lineage>
        <taxon>Bacteria</taxon>
        <taxon>Pseudomonadati</taxon>
        <taxon>Pseudomonadota</taxon>
        <taxon>Alphaproteobacteria</taxon>
        <taxon>Acetobacterales</taxon>
        <taxon>Acetobacteraceae</taxon>
        <taxon>Acetobacter</taxon>
    </lineage>
</organism>
<feature type="region of interest" description="Disordered" evidence="1">
    <location>
        <begin position="298"/>
        <end position="319"/>
    </location>
</feature>
<dbReference type="RefSeq" id="WP_173559579.1">
    <property type="nucleotide sequence ID" value="NZ_JAPIUZ010000003.1"/>
</dbReference>
<keyword evidence="2" id="KW-0472">Membrane</keyword>
<accession>A0ABT3QF20</accession>
<dbReference type="Pfam" id="PF02470">
    <property type="entry name" value="MlaD"/>
    <property type="match status" value="1"/>
</dbReference>
<feature type="transmembrane region" description="Helical" evidence="2">
    <location>
        <begin position="21"/>
        <end position="44"/>
    </location>
</feature>
<evidence type="ECO:0000259" key="3">
    <source>
        <dbReference type="Pfam" id="PF02470"/>
    </source>
</evidence>
<dbReference type="InterPro" id="IPR052336">
    <property type="entry name" value="MlaD_Phospholipid_Transporter"/>
</dbReference>
<dbReference type="Proteomes" id="UP001301152">
    <property type="component" value="Unassembled WGS sequence"/>
</dbReference>
<reference evidence="4 5" key="1">
    <citation type="submission" date="2022-11" db="EMBL/GenBank/DDBJ databases">
        <title>Genome sequencing of Acetobacter type strain.</title>
        <authorList>
            <person name="Heo J."/>
            <person name="Lee D."/>
            <person name="Han B.-H."/>
            <person name="Hong S.-B."/>
            <person name="Kwon S.-W."/>
        </authorList>
    </citation>
    <scope>NUCLEOTIDE SEQUENCE [LARGE SCALE GENOMIC DNA]</scope>
    <source>
        <strain evidence="4 5">KACC 21253</strain>
    </source>
</reference>
<name>A0ABT3QF20_9PROT</name>
<dbReference type="InterPro" id="IPR003399">
    <property type="entry name" value="Mce/MlaD"/>
</dbReference>
<keyword evidence="2" id="KW-0812">Transmembrane</keyword>
<evidence type="ECO:0000256" key="1">
    <source>
        <dbReference type="SAM" id="MobiDB-lite"/>
    </source>
</evidence>
<dbReference type="PANTHER" id="PTHR33371">
    <property type="entry name" value="INTERMEMBRANE PHOSPHOLIPID TRANSPORT SYSTEM BINDING PROTEIN MLAD-RELATED"/>
    <property type="match status" value="1"/>
</dbReference>
<gene>
    <name evidence="4" type="ORF">OQ497_07925</name>
</gene>
<dbReference type="EMBL" id="JAPIUZ010000003">
    <property type="protein sequence ID" value="MCX2563881.1"/>
    <property type="molecule type" value="Genomic_DNA"/>
</dbReference>
<dbReference type="PANTHER" id="PTHR33371:SF4">
    <property type="entry name" value="INTERMEMBRANE PHOSPHOLIPID TRANSPORT SYSTEM BINDING PROTEIN MLAD"/>
    <property type="match status" value="1"/>
</dbReference>